<sequence>MRKYWWMFDGLFAPAIGMIIYFLVLFWRYKGITIPYHLMLTICVIFSILFLSIFLYKLHFMPRLDDPYDIPWPSFICMIVMGTLVAMGYAFHFLFKLAFQDCPHVSDGDIITLLIRSTQRAGLVVFAILSVFYLIRRANFGSLNTCFDTLTRTMFNTTLVLFRLDLIGSKVYGTIEELCQDETVQMALEIFCPEETHSHFQGNINYCNASTEKELVWVGLSKNLLYPGIISLATEFIPVLLVVHWLVCGYGEKRAEFLAKKKMLTSALKMPGFVFNMALPEGSIRHPAKPLNAPPIPSWSENIMKNLSKILFGMGFLIWLFSFYLYLRMNGVKDGIPILQSPSDNLINESVSVTKFVFALTQIVLRILLYNWTRKIPCETLDVIYRADSFVDKLMMFTTLPFMVPASLAQFLERLYFFRTNGSGTSLLEAVVLLDAPILLNIVSKWLEAFSLCTLISLPKTVLHQHKGLFQDLIIASIGLNFFDFFSTYFSLDEIMHHIDYFIASFRVKGNTFDEVFTVIGVLAKLLTFSNFLFTFTCALAWCELFLRYRKQKAIYKAVKVERIEGTISKQNTRNSLTNDVGENTARPC</sequence>
<organism evidence="2 3">
    <name type="scientific">Meloidogyne enterolobii</name>
    <name type="common">Root-knot nematode worm</name>
    <name type="synonym">Meloidogyne mayaguensis</name>
    <dbReference type="NCBI Taxonomy" id="390850"/>
    <lineage>
        <taxon>Eukaryota</taxon>
        <taxon>Metazoa</taxon>
        <taxon>Ecdysozoa</taxon>
        <taxon>Nematoda</taxon>
        <taxon>Chromadorea</taxon>
        <taxon>Rhabditida</taxon>
        <taxon>Tylenchina</taxon>
        <taxon>Tylenchomorpha</taxon>
        <taxon>Tylenchoidea</taxon>
        <taxon>Meloidogynidae</taxon>
        <taxon>Meloidogyninae</taxon>
        <taxon>Meloidogyne</taxon>
    </lineage>
</organism>
<feature type="transmembrane region" description="Helical" evidence="1">
    <location>
        <begin position="310"/>
        <end position="327"/>
    </location>
</feature>
<feature type="transmembrane region" description="Helical" evidence="1">
    <location>
        <begin position="224"/>
        <end position="247"/>
    </location>
</feature>
<feature type="transmembrane region" description="Helical" evidence="1">
    <location>
        <begin position="70"/>
        <end position="92"/>
    </location>
</feature>
<dbReference type="Proteomes" id="UP000580250">
    <property type="component" value="Unassembled WGS sequence"/>
</dbReference>
<evidence type="ECO:0000256" key="1">
    <source>
        <dbReference type="SAM" id="Phobius"/>
    </source>
</evidence>
<dbReference type="AlphaFoldDB" id="A0A6V7VAA7"/>
<feature type="transmembrane region" description="Helical" evidence="1">
    <location>
        <begin position="356"/>
        <end position="373"/>
    </location>
</feature>
<keyword evidence="1" id="KW-0472">Membrane</keyword>
<protein>
    <submittedName>
        <fullName evidence="2">Uncharacterized protein</fullName>
    </submittedName>
</protein>
<feature type="transmembrane region" description="Helical" evidence="1">
    <location>
        <begin position="38"/>
        <end position="58"/>
    </location>
</feature>
<reference evidence="2 3" key="1">
    <citation type="submission" date="2020-08" db="EMBL/GenBank/DDBJ databases">
        <authorList>
            <person name="Koutsovoulos G."/>
            <person name="Danchin GJ E."/>
        </authorList>
    </citation>
    <scope>NUCLEOTIDE SEQUENCE [LARGE SCALE GENOMIC DNA]</scope>
</reference>
<name>A0A6V7VAA7_MELEN</name>
<gene>
    <name evidence="2" type="ORF">MENT_LOCUS22630</name>
</gene>
<accession>A0A6V7VAA7</accession>
<evidence type="ECO:0000313" key="2">
    <source>
        <dbReference type="EMBL" id="CAD2171181.1"/>
    </source>
</evidence>
<dbReference type="OrthoDB" id="5887618at2759"/>
<keyword evidence="1" id="KW-0812">Transmembrane</keyword>
<feature type="transmembrane region" description="Helical" evidence="1">
    <location>
        <begin position="113"/>
        <end position="135"/>
    </location>
</feature>
<proteinExistence type="predicted"/>
<comment type="caution">
    <text evidence="2">The sequence shown here is derived from an EMBL/GenBank/DDBJ whole genome shotgun (WGS) entry which is preliminary data.</text>
</comment>
<feature type="transmembrane region" description="Helical" evidence="1">
    <location>
        <begin position="6"/>
        <end position="26"/>
    </location>
</feature>
<keyword evidence="1" id="KW-1133">Transmembrane helix</keyword>
<feature type="transmembrane region" description="Helical" evidence="1">
    <location>
        <begin position="470"/>
        <end position="492"/>
    </location>
</feature>
<evidence type="ECO:0000313" key="3">
    <source>
        <dbReference type="Proteomes" id="UP000580250"/>
    </source>
</evidence>
<feature type="transmembrane region" description="Helical" evidence="1">
    <location>
        <begin position="526"/>
        <end position="547"/>
    </location>
</feature>
<dbReference type="EMBL" id="CAJEWN010000179">
    <property type="protein sequence ID" value="CAD2171181.1"/>
    <property type="molecule type" value="Genomic_DNA"/>
</dbReference>